<feature type="transmembrane region" description="Helical" evidence="1">
    <location>
        <begin position="488"/>
        <end position="505"/>
    </location>
</feature>
<protein>
    <submittedName>
        <fullName evidence="2">Uncharacterized protein</fullName>
    </submittedName>
</protein>
<dbReference type="Pfam" id="PF07690">
    <property type="entry name" value="MFS_1"/>
    <property type="match status" value="1"/>
</dbReference>
<evidence type="ECO:0000313" key="2">
    <source>
        <dbReference type="EMBL" id="KYB28714.1"/>
    </source>
</evidence>
<gene>
    <name evidence="2" type="primary">AUGUSTUS-3.0.2_32421</name>
    <name evidence="2" type="ORF">TcasGA2_TC032421</name>
</gene>
<keyword evidence="1" id="KW-1133">Transmembrane helix</keyword>
<feature type="transmembrane region" description="Helical" evidence="1">
    <location>
        <begin position="425"/>
        <end position="447"/>
    </location>
</feature>
<dbReference type="InterPro" id="IPR036259">
    <property type="entry name" value="MFS_trans_sf"/>
</dbReference>
<name>A0A139WLF0_TRICA</name>
<evidence type="ECO:0000256" key="1">
    <source>
        <dbReference type="SAM" id="Phobius"/>
    </source>
</evidence>
<dbReference type="GO" id="GO:0022857">
    <property type="term" value="F:transmembrane transporter activity"/>
    <property type="evidence" value="ECO:0000318"/>
    <property type="project" value="GO_Central"/>
</dbReference>
<feature type="transmembrane region" description="Helical" evidence="1">
    <location>
        <begin position="23"/>
        <end position="45"/>
    </location>
</feature>
<feature type="transmembrane region" description="Helical" evidence="1">
    <location>
        <begin position="400"/>
        <end position="419"/>
    </location>
</feature>
<feature type="transmembrane region" description="Helical" evidence="1">
    <location>
        <begin position="254"/>
        <end position="276"/>
    </location>
</feature>
<dbReference type="InterPro" id="IPR050549">
    <property type="entry name" value="MFS_Trehalose_Transporter"/>
</dbReference>
<feature type="transmembrane region" description="Helical" evidence="1">
    <location>
        <begin position="459"/>
        <end position="482"/>
    </location>
</feature>
<dbReference type="SUPFAM" id="SSF103473">
    <property type="entry name" value="MFS general substrate transporter"/>
    <property type="match status" value="1"/>
</dbReference>
<dbReference type="InterPro" id="IPR011701">
    <property type="entry name" value="MFS"/>
</dbReference>
<keyword evidence="1" id="KW-0472">Membrane</keyword>
<dbReference type="AlphaFoldDB" id="A0A139WLF0"/>
<feature type="transmembrane region" description="Helical" evidence="1">
    <location>
        <begin position="230"/>
        <end position="248"/>
    </location>
</feature>
<accession>A0A139WLF0</accession>
<dbReference type="GO" id="GO:0016020">
    <property type="term" value="C:membrane"/>
    <property type="evidence" value="ECO:0000318"/>
    <property type="project" value="GO_Central"/>
</dbReference>
<reference evidence="2 3" key="1">
    <citation type="journal article" date="2008" name="Nature">
        <title>The genome of the model beetle and pest Tribolium castaneum.</title>
        <authorList>
            <consortium name="Tribolium Genome Sequencing Consortium"/>
            <person name="Richards S."/>
            <person name="Gibbs R.A."/>
            <person name="Weinstock G.M."/>
            <person name="Brown S.J."/>
            <person name="Denell R."/>
            <person name="Beeman R.W."/>
            <person name="Gibbs R."/>
            <person name="Beeman R.W."/>
            <person name="Brown S.J."/>
            <person name="Bucher G."/>
            <person name="Friedrich M."/>
            <person name="Grimmelikhuijzen C.J."/>
            <person name="Klingler M."/>
            <person name="Lorenzen M."/>
            <person name="Richards S."/>
            <person name="Roth S."/>
            <person name="Schroder R."/>
            <person name="Tautz D."/>
            <person name="Zdobnov E.M."/>
            <person name="Muzny D."/>
            <person name="Gibbs R.A."/>
            <person name="Weinstock G.M."/>
            <person name="Attaway T."/>
            <person name="Bell S."/>
            <person name="Buhay C.J."/>
            <person name="Chandrabose M.N."/>
            <person name="Chavez D."/>
            <person name="Clerk-Blankenburg K.P."/>
            <person name="Cree A."/>
            <person name="Dao M."/>
            <person name="Davis C."/>
            <person name="Chacko J."/>
            <person name="Dinh H."/>
            <person name="Dugan-Rocha S."/>
            <person name="Fowler G."/>
            <person name="Garner T.T."/>
            <person name="Garnes J."/>
            <person name="Gnirke A."/>
            <person name="Hawes A."/>
            <person name="Hernandez J."/>
            <person name="Hines S."/>
            <person name="Holder M."/>
            <person name="Hume J."/>
            <person name="Jhangiani S.N."/>
            <person name="Joshi V."/>
            <person name="Khan Z.M."/>
            <person name="Jackson L."/>
            <person name="Kovar C."/>
            <person name="Kowis A."/>
            <person name="Lee S."/>
            <person name="Lewis L.R."/>
            <person name="Margolis J."/>
            <person name="Morgan M."/>
            <person name="Nazareth L.V."/>
            <person name="Nguyen N."/>
            <person name="Okwuonu G."/>
            <person name="Parker D."/>
            <person name="Richards S."/>
            <person name="Ruiz S.J."/>
            <person name="Santibanez J."/>
            <person name="Savard J."/>
            <person name="Scherer S.E."/>
            <person name="Schneider B."/>
            <person name="Sodergren E."/>
            <person name="Tautz D."/>
            <person name="Vattahil S."/>
            <person name="Villasana D."/>
            <person name="White C.S."/>
            <person name="Wright R."/>
            <person name="Park Y."/>
            <person name="Beeman R.W."/>
            <person name="Lord J."/>
            <person name="Oppert B."/>
            <person name="Lorenzen M."/>
            <person name="Brown S."/>
            <person name="Wang L."/>
            <person name="Savard J."/>
            <person name="Tautz D."/>
            <person name="Richards S."/>
            <person name="Weinstock G."/>
            <person name="Gibbs R.A."/>
            <person name="Liu Y."/>
            <person name="Worley K."/>
            <person name="Weinstock G."/>
            <person name="Elsik C.G."/>
            <person name="Reese J.T."/>
            <person name="Elhaik E."/>
            <person name="Landan G."/>
            <person name="Graur D."/>
            <person name="Arensburger P."/>
            <person name="Atkinson P."/>
            <person name="Beeman R.W."/>
            <person name="Beidler J."/>
            <person name="Brown S.J."/>
            <person name="Demuth J.P."/>
            <person name="Drury D.W."/>
            <person name="Du Y.Z."/>
            <person name="Fujiwara H."/>
            <person name="Lorenzen M."/>
            <person name="Maselli V."/>
            <person name="Osanai M."/>
            <person name="Park Y."/>
            <person name="Robertson H.M."/>
            <person name="Tu Z."/>
            <person name="Wang J.J."/>
            <person name="Wang S."/>
            <person name="Richards S."/>
            <person name="Song H."/>
            <person name="Zhang L."/>
            <person name="Sodergren E."/>
            <person name="Werner D."/>
            <person name="Stanke M."/>
            <person name="Morgenstern B."/>
            <person name="Solovyev V."/>
            <person name="Kosarev P."/>
            <person name="Brown G."/>
            <person name="Chen H.C."/>
            <person name="Ermolaeva O."/>
            <person name="Hlavina W."/>
            <person name="Kapustin Y."/>
            <person name="Kiryutin B."/>
            <person name="Kitts P."/>
            <person name="Maglott D."/>
            <person name="Pruitt K."/>
            <person name="Sapojnikov V."/>
            <person name="Souvorov A."/>
            <person name="Mackey A.J."/>
            <person name="Waterhouse R.M."/>
            <person name="Wyder S."/>
            <person name="Zdobnov E.M."/>
            <person name="Zdobnov E.M."/>
            <person name="Wyder S."/>
            <person name="Kriventseva E.V."/>
            <person name="Kadowaki T."/>
            <person name="Bork P."/>
            <person name="Aranda M."/>
            <person name="Bao R."/>
            <person name="Beermann A."/>
            <person name="Berns N."/>
            <person name="Bolognesi R."/>
            <person name="Bonneton F."/>
            <person name="Bopp D."/>
            <person name="Brown S.J."/>
            <person name="Bucher G."/>
            <person name="Butts T."/>
            <person name="Chaumot A."/>
            <person name="Denell R.E."/>
            <person name="Ferrier D.E."/>
            <person name="Friedrich M."/>
            <person name="Gordon C.M."/>
            <person name="Jindra M."/>
            <person name="Klingler M."/>
            <person name="Lan Q."/>
            <person name="Lattorff H.M."/>
            <person name="Laudet V."/>
            <person name="von Levetsow C."/>
            <person name="Liu Z."/>
            <person name="Lutz R."/>
            <person name="Lynch J.A."/>
            <person name="da Fonseca R.N."/>
            <person name="Posnien N."/>
            <person name="Reuter R."/>
            <person name="Roth S."/>
            <person name="Savard J."/>
            <person name="Schinko J.B."/>
            <person name="Schmitt C."/>
            <person name="Schoppmeier M."/>
            <person name="Schroder R."/>
            <person name="Shippy T.D."/>
            <person name="Simonnet F."/>
            <person name="Marques-Souza H."/>
            <person name="Tautz D."/>
            <person name="Tomoyasu Y."/>
            <person name="Trauner J."/>
            <person name="Van der Zee M."/>
            <person name="Vervoort M."/>
            <person name="Wittkopp N."/>
            <person name="Wimmer E.A."/>
            <person name="Yang X."/>
            <person name="Jones A.K."/>
            <person name="Sattelle D.B."/>
            <person name="Ebert P.R."/>
            <person name="Nelson D."/>
            <person name="Scott J.G."/>
            <person name="Beeman R.W."/>
            <person name="Muthukrishnan S."/>
            <person name="Kramer K.J."/>
            <person name="Arakane Y."/>
            <person name="Beeman R.W."/>
            <person name="Zhu Q."/>
            <person name="Hogenkamp D."/>
            <person name="Dixit R."/>
            <person name="Oppert B."/>
            <person name="Jiang H."/>
            <person name="Zou Z."/>
            <person name="Marshall J."/>
            <person name="Elpidina E."/>
            <person name="Vinokurov K."/>
            <person name="Oppert C."/>
            <person name="Zou Z."/>
            <person name="Evans J."/>
            <person name="Lu Z."/>
            <person name="Zhao P."/>
            <person name="Sumathipala N."/>
            <person name="Altincicek B."/>
            <person name="Vilcinskas A."/>
            <person name="Williams M."/>
            <person name="Hultmark D."/>
            <person name="Hetru C."/>
            <person name="Jiang H."/>
            <person name="Grimmelikhuijzen C.J."/>
            <person name="Hauser F."/>
            <person name="Cazzamali G."/>
            <person name="Williamson M."/>
            <person name="Park Y."/>
            <person name="Li B."/>
            <person name="Tanaka Y."/>
            <person name="Predel R."/>
            <person name="Neupert S."/>
            <person name="Schachtner J."/>
            <person name="Verleyen P."/>
            <person name="Raible F."/>
            <person name="Bork P."/>
            <person name="Friedrich M."/>
            <person name="Walden K.K."/>
            <person name="Robertson H.M."/>
            <person name="Angeli S."/>
            <person name="Foret S."/>
            <person name="Bucher G."/>
            <person name="Schuetz S."/>
            <person name="Maleszka R."/>
            <person name="Wimmer E.A."/>
            <person name="Beeman R.W."/>
            <person name="Lorenzen M."/>
            <person name="Tomoyasu Y."/>
            <person name="Miller S.C."/>
            <person name="Grossmann D."/>
            <person name="Bucher G."/>
        </authorList>
    </citation>
    <scope>NUCLEOTIDE SEQUENCE [LARGE SCALE GENOMIC DNA]</scope>
    <source>
        <strain evidence="2 3">Georgia GA2</strain>
    </source>
</reference>
<dbReference type="InParanoid" id="A0A139WLF0"/>
<feature type="transmembrane region" description="Helical" evidence="1">
    <location>
        <begin position="333"/>
        <end position="353"/>
    </location>
</feature>
<dbReference type="PANTHER" id="PTHR48021:SF96">
    <property type="entry name" value="FACILITATED TREHALOSE TRANSPORTER TRET1-1-RELATED"/>
    <property type="match status" value="1"/>
</dbReference>
<dbReference type="PANTHER" id="PTHR48021">
    <property type="match status" value="1"/>
</dbReference>
<dbReference type="Proteomes" id="UP000007266">
    <property type="component" value="Linkage group 3"/>
</dbReference>
<feature type="transmembrane region" description="Helical" evidence="1">
    <location>
        <begin position="144"/>
        <end position="167"/>
    </location>
</feature>
<keyword evidence="1" id="KW-0812">Transmembrane</keyword>
<dbReference type="OrthoDB" id="6133115at2759"/>
<sequence length="520" mass="58979">MEDSDLTEHLKINYSGIKKNGKIYLLILLATIPGLCFSSVTLHAIKIGASETLRCKINSFENASWKFQELSRPDGVHKECFIFNYDYDKLAHMTLKDAKKLVDKDYANRTRIICTKFVADENNSRPAAYPQEFANYCESLRYDFLYDVGAVLPYILGCLLVVPLADIYGRKRILSLGCHLAYISVFIKIIMLHFTREAIGEAVINYAYPVLKYTTEAIIIEITGNELRPGAFVLTFLGLQVPQFLIGVMPPLMYWKYATLLAYSTVLLLPLLLWFVPEPSLWFISGQQTRTALFASETLNDSPRHNDTLLLLRNKVITFKKANKLVQEFRHKINWKEFISINVISISVGFLSFESYSKHKLMYASLENGWMRILHFSSGLFGVIFTIPCVYIMNGVKFSLAVLFGGCGALFACLCFLNSDSFDNWFAIVTFFIEILSVIVKILFEFYLQRIFPTSHRCFCTGICGATMTFGLLIVIGIQQISSLAREIITSVASISSCIISIFFVKNLSRMDSLHINFAA</sequence>
<proteinExistence type="predicted"/>
<dbReference type="EMBL" id="KQ971321">
    <property type="protein sequence ID" value="KYB28714.1"/>
    <property type="molecule type" value="Genomic_DNA"/>
</dbReference>
<dbReference type="Gene3D" id="1.20.1250.20">
    <property type="entry name" value="MFS general substrate transporter like domains"/>
    <property type="match status" value="1"/>
</dbReference>
<keyword evidence="3" id="KW-1185">Reference proteome</keyword>
<evidence type="ECO:0000313" key="3">
    <source>
        <dbReference type="Proteomes" id="UP000007266"/>
    </source>
</evidence>
<organism evidence="2 3">
    <name type="scientific">Tribolium castaneum</name>
    <name type="common">Red flour beetle</name>
    <dbReference type="NCBI Taxonomy" id="7070"/>
    <lineage>
        <taxon>Eukaryota</taxon>
        <taxon>Metazoa</taxon>
        <taxon>Ecdysozoa</taxon>
        <taxon>Arthropoda</taxon>
        <taxon>Hexapoda</taxon>
        <taxon>Insecta</taxon>
        <taxon>Pterygota</taxon>
        <taxon>Neoptera</taxon>
        <taxon>Endopterygota</taxon>
        <taxon>Coleoptera</taxon>
        <taxon>Polyphaga</taxon>
        <taxon>Cucujiformia</taxon>
        <taxon>Tenebrionidae</taxon>
        <taxon>Tenebrionidae incertae sedis</taxon>
        <taxon>Tribolium</taxon>
    </lineage>
</organism>
<feature type="transmembrane region" description="Helical" evidence="1">
    <location>
        <begin position="373"/>
        <end position="393"/>
    </location>
</feature>
<dbReference type="KEGG" id="tca:103312536"/>
<dbReference type="GO" id="GO:0055085">
    <property type="term" value="P:transmembrane transport"/>
    <property type="evidence" value="ECO:0000318"/>
    <property type="project" value="GO_Central"/>
</dbReference>
<feature type="transmembrane region" description="Helical" evidence="1">
    <location>
        <begin position="173"/>
        <end position="191"/>
    </location>
</feature>
<reference evidence="2 3" key="2">
    <citation type="journal article" date="2010" name="Nucleic Acids Res.">
        <title>BeetleBase in 2010: revisions to provide comprehensive genomic information for Tribolium castaneum.</title>
        <authorList>
            <person name="Kim H.S."/>
            <person name="Murphy T."/>
            <person name="Xia J."/>
            <person name="Caragea D."/>
            <person name="Park Y."/>
            <person name="Beeman R.W."/>
            <person name="Lorenzen M.D."/>
            <person name="Butcher S."/>
            <person name="Manak J.R."/>
            <person name="Brown S.J."/>
        </authorList>
    </citation>
    <scope>GENOME REANNOTATION</scope>
    <source>
        <strain evidence="2 3">Georgia GA2</strain>
    </source>
</reference>